<dbReference type="GO" id="GO:0045116">
    <property type="term" value="P:protein neddylation"/>
    <property type="evidence" value="ECO:0007669"/>
    <property type="project" value="TreeGrafter"/>
</dbReference>
<reference evidence="4" key="1">
    <citation type="submission" date="2020-09" db="EMBL/GenBank/DDBJ databases">
        <title>Comparative genome analyses of four rice-infecting Rhizoctonia solani isolates reveal extensive enrichment of homogalacturonan modification genes.</title>
        <authorList>
            <person name="Lee D.-Y."/>
            <person name="Jeon J."/>
            <person name="Kim K.-T."/>
            <person name="Cheong K."/>
            <person name="Song H."/>
            <person name="Choi G."/>
            <person name="Ko J."/>
            <person name="Opiyo S.O."/>
            <person name="Zuo S."/>
            <person name="Madhav S."/>
            <person name="Lee Y.-H."/>
            <person name="Wang G.-L."/>
        </authorList>
    </citation>
    <scope>NUCLEOTIDE SEQUENCE</scope>
    <source>
        <strain evidence="4">AG1-IA B2</strain>
    </source>
</reference>
<dbReference type="InterPro" id="IPR014764">
    <property type="entry name" value="DCN-prot"/>
</dbReference>
<feature type="domain" description="DCUN1" evidence="3">
    <location>
        <begin position="60"/>
        <end position="303"/>
    </location>
</feature>
<dbReference type="EMBL" id="JACYCF010000003">
    <property type="protein sequence ID" value="KAF8758560.1"/>
    <property type="molecule type" value="Genomic_DNA"/>
</dbReference>
<dbReference type="InterPro" id="IPR042460">
    <property type="entry name" value="DCN1-like_PONY"/>
</dbReference>
<gene>
    <name evidence="4" type="ORF">RHS01_02793</name>
</gene>
<comment type="caution">
    <text evidence="4">The sequence shown here is derived from an EMBL/GenBank/DDBJ whole genome shotgun (WGS) entry which is preliminary data.</text>
</comment>
<dbReference type="Gene3D" id="1.10.238.200">
    <property type="entry name" value="Cullin, PONY binding domain"/>
    <property type="match status" value="1"/>
</dbReference>
<evidence type="ECO:0000259" key="3">
    <source>
        <dbReference type="PROSITE" id="PS51229"/>
    </source>
</evidence>
<feature type="compositionally biased region" description="Polar residues" evidence="2">
    <location>
        <begin position="47"/>
        <end position="57"/>
    </location>
</feature>
<evidence type="ECO:0000313" key="4">
    <source>
        <dbReference type="EMBL" id="KAF8758560.1"/>
    </source>
</evidence>
<dbReference type="GO" id="GO:0032182">
    <property type="term" value="F:ubiquitin-like protein binding"/>
    <property type="evidence" value="ECO:0007669"/>
    <property type="project" value="TreeGrafter"/>
</dbReference>
<comment type="function">
    <text evidence="1">Neddylation of cullins play an essential role in the regulation of SCF-type complexes activity.</text>
</comment>
<dbReference type="GO" id="GO:0000151">
    <property type="term" value="C:ubiquitin ligase complex"/>
    <property type="evidence" value="ECO:0007669"/>
    <property type="project" value="TreeGrafter"/>
</dbReference>
<dbReference type="GO" id="GO:0097602">
    <property type="term" value="F:cullin family protein binding"/>
    <property type="evidence" value="ECO:0007669"/>
    <property type="project" value="TreeGrafter"/>
</dbReference>
<feature type="region of interest" description="Disordered" evidence="2">
    <location>
        <begin position="1"/>
        <end position="57"/>
    </location>
</feature>
<dbReference type="Pfam" id="PF03556">
    <property type="entry name" value="Cullin_binding"/>
    <property type="match status" value="1"/>
</dbReference>
<sequence>MPPKRKAAESATERTTKVRRASAKEAPSTKPVKSAPAAKKGAKDNTKVTTTPSGLDPTTFTLERVQAMFDKYTDEDDSNVIGAEGMERLCTEASVPMDGALPLLIAWSVKAKTLGTITRSEFTDSFGKLKIDTPEKMALMALDLNSLFFGCNIADQGVQTSYGTLNPGHLTEYLPASRMSLVNNGQDSDSYDRAQLRSFQRNAESAYAKFYSFCFGLVKPPQSRNIDMETSMAFWSVILAPKYSIASELLEFIAEKDTYKAVTKDLWGMTLEFCKTVQPDLTGLDEEEAAWPTLLDDFVEWKKAKAAANTDDAVMAD</sequence>
<dbReference type="GO" id="GO:0031624">
    <property type="term" value="F:ubiquitin conjugating enzyme binding"/>
    <property type="evidence" value="ECO:0007669"/>
    <property type="project" value="TreeGrafter"/>
</dbReference>
<dbReference type="AlphaFoldDB" id="A0A8H7IGV5"/>
<feature type="compositionally biased region" description="Basic and acidic residues" evidence="2">
    <location>
        <begin position="1"/>
        <end position="16"/>
    </location>
</feature>
<dbReference type="InterPro" id="IPR005176">
    <property type="entry name" value="PONY_dom"/>
</dbReference>
<evidence type="ECO:0000313" key="5">
    <source>
        <dbReference type="Proteomes" id="UP000614334"/>
    </source>
</evidence>
<accession>A0A8H7IGV5</accession>
<proteinExistence type="predicted"/>
<dbReference type="Proteomes" id="UP000614334">
    <property type="component" value="Unassembled WGS sequence"/>
</dbReference>
<dbReference type="PANTHER" id="PTHR12281">
    <property type="entry name" value="RP42 RELATED"/>
    <property type="match status" value="1"/>
</dbReference>
<evidence type="ECO:0000256" key="1">
    <source>
        <dbReference type="RuleBase" id="RU410713"/>
    </source>
</evidence>
<dbReference type="PROSITE" id="PS51229">
    <property type="entry name" value="DCUN1"/>
    <property type="match status" value="1"/>
</dbReference>
<protein>
    <recommendedName>
        <fullName evidence="1">Defective in cullin neddylation protein</fullName>
    </recommendedName>
</protein>
<name>A0A8H7IGV5_9AGAM</name>
<organism evidence="4 5">
    <name type="scientific">Rhizoctonia solani</name>
    <dbReference type="NCBI Taxonomy" id="456999"/>
    <lineage>
        <taxon>Eukaryota</taxon>
        <taxon>Fungi</taxon>
        <taxon>Dikarya</taxon>
        <taxon>Basidiomycota</taxon>
        <taxon>Agaricomycotina</taxon>
        <taxon>Agaricomycetes</taxon>
        <taxon>Cantharellales</taxon>
        <taxon>Ceratobasidiaceae</taxon>
        <taxon>Rhizoctonia</taxon>
    </lineage>
</organism>
<evidence type="ECO:0000256" key="2">
    <source>
        <dbReference type="SAM" id="MobiDB-lite"/>
    </source>
</evidence>
<dbReference type="Gene3D" id="1.10.238.10">
    <property type="entry name" value="EF-hand"/>
    <property type="match status" value="1"/>
</dbReference>